<dbReference type="RefSeq" id="WP_328855978.1">
    <property type="nucleotide sequence ID" value="NZ_CP108021.1"/>
</dbReference>
<name>A0AAU4JWX4_9NOCA</name>
<evidence type="ECO:0000313" key="5">
    <source>
        <dbReference type="Proteomes" id="UP001432128"/>
    </source>
</evidence>
<dbReference type="Pfam" id="PF08028">
    <property type="entry name" value="Acyl-CoA_dh_2"/>
    <property type="match status" value="1"/>
</dbReference>
<dbReference type="PANTHER" id="PTHR43884:SF12">
    <property type="entry name" value="ISOVALERYL-COA DEHYDROGENASE, MITOCHONDRIAL-RELATED"/>
    <property type="match status" value="1"/>
</dbReference>
<dbReference type="Gene3D" id="1.20.140.10">
    <property type="entry name" value="Butyryl-CoA Dehydrogenase, subunit A, domain 3"/>
    <property type="match status" value="1"/>
</dbReference>
<dbReference type="SUPFAM" id="SSF47203">
    <property type="entry name" value="Acyl-CoA dehydrogenase C-terminal domain-like"/>
    <property type="match status" value="1"/>
</dbReference>
<dbReference type="GO" id="GO:0008470">
    <property type="term" value="F:3-methylbutanoyl-CoA dehydrogenase activity"/>
    <property type="evidence" value="ECO:0007669"/>
    <property type="project" value="TreeGrafter"/>
</dbReference>
<dbReference type="GO" id="GO:0050660">
    <property type="term" value="F:flavin adenine dinucleotide binding"/>
    <property type="evidence" value="ECO:0007669"/>
    <property type="project" value="InterPro"/>
</dbReference>
<sequence>MTASVAARIETHSQAVDSARCLAARFGPGAAERDRQRSLPHAEVDALSASGLLAITVPAAFGGPDLPPSTVAEVVRILAAADPNVAQIPHSHFTNLNLLRLAGTDEQKARHFAHVLAGGRVANAQAERATAFADGVDTRITRDGNVFRLDGEKFYCTGTLFATRLAVLARLDEADGDHKPGEYVVFVSPDAEGVELIDDWNGIGQRTTGSGTARFTAVAVADYDLVPRTPAVEVPAAYGAFSQLIHAAIDTGIAAGALYAAVDFVRTESRPWFEAGVDNAIDDPLLVQRFGELAVLVSTAEATLDAAARAVDATITSPDDPRLLAAEASTAVATAKIVSDRAATEVSSALFEVSGTRSAVDELNLSHFWRNARTHTLHDPVRWKYQHIGRFVLRGTPPPLSATV</sequence>
<dbReference type="InterPro" id="IPR037069">
    <property type="entry name" value="AcylCoA_DH/ox_N_sf"/>
</dbReference>
<dbReference type="InterPro" id="IPR009100">
    <property type="entry name" value="AcylCoA_DH/oxidase_NM_dom_sf"/>
</dbReference>
<dbReference type="Gene3D" id="2.40.110.10">
    <property type="entry name" value="Butyryl-CoA Dehydrogenase, subunit A, domain 2"/>
    <property type="match status" value="1"/>
</dbReference>
<dbReference type="AlphaFoldDB" id="A0AAU4JWX4"/>
<gene>
    <name evidence="4" type="ORF">OG579_11105</name>
</gene>
<dbReference type="NCBIfam" id="TIGR04022">
    <property type="entry name" value="sulfur_SfnB"/>
    <property type="match status" value="1"/>
</dbReference>
<dbReference type="EC" id="1.-.-.-" evidence="4"/>
<dbReference type="InterPro" id="IPR046373">
    <property type="entry name" value="Acyl-CoA_Oxase/DH_mid-dom_sf"/>
</dbReference>
<evidence type="ECO:0000313" key="4">
    <source>
        <dbReference type="EMBL" id="WUM18308.1"/>
    </source>
</evidence>
<dbReference type="InterPro" id="IPR013107">
    <property type="entry name" value="Acyl-CoA_DH_C"/>
</dbReference>
<proteinExistence type="predicted"/>
<dbReference type="SUPFAM" id="SSF56645">
    <property type="entry name" value="Acyl-CoA dehydrogenase NM domain-like"/>
    <property type="match status" value="1"/>
</dbReference>
<dbReference type="InterPro" id="IPR013786">
    <property type="entry name" value="AcylCoA_DH/ox_N"/>
</dbReference>
<dbReference type="EMBL" id="CP108021">
    <property type="protein sequence ID" value="WUM18308.1"/>
    <property type="molecule type" value="Genomic_DNA"/>
</dbReference>
<dbReference type="KEGG" id="whr:OG579_11105"/>
<dbReference type="Proteomes" id="UP001432128">
    <property type="component" value="Chromosome"/>
</dbReference>
<protein>
    <submittedName>
        <fullName evidence="4">SfnB family sulfur acquisition oxidoreductase</fullName>
        <ecNumber evidence="4">1.-.-.-</ecNumber>
    </submittedName>
</protein>
<evidence type="ECO:0000259" key="2">
    <source>
        <dbReference type="Pfam" id="PF02771"/>
    </source>
</evidence>
<evidence type="ECO:0000256" key="1">
    <source>
        <dbReference type="ARBA" id="ARBA00023002"/>
    </source>
</evidence>
<accession>A0AAU4JWX4</accession>
<dbReference type="Gene3D" id="1.10.540.10">
    <property type="entry name" value="Acyl-CoA dehydrogenase/oxidase, N-terminal domain"/>
    <property type="match status" value="1"/>
</dbReference>
<dbReference type="InterPro" id="IPR036250">
    <property type="entry name" value="AcylCo_DH-like_C"/>
</dbReference>
<dbReference type="InterPro" id="IPR023922">
    <property type="entry name" value="S04_starv_induced_SfnB"/>
</dbReference>
<feature type="domain" description="Acyl-CoA dehydrogenase/oxidase N-terminal" evidence="2">
    <location>
        <begin position="10"/>
        <end position="118"/>
    </location>
</feature>
<dbReference type="PIRSF" id="PIRSF016578">
    <property type="entry name" value="HsaA"/>
    <property type="match status" value="1"/>
</dbReference>
<keyword evidence="5" id="KW-1185">Reference proteome</keyword>
<feature type="domain" description="Acyl-CoA dehydrogenase C-terminal" evidence="3">
    <location>
        <begin position="244"/>
        <end position="379"/>
    </location>
</feature>
<dbReference type="Pfam" id="PF02771">
    <property type="entry name" value="Acyl-CoA_dh_N"/>
    <property type="match status" value="1"/>
</dbReference>
<organism evidence="4 5">
    <name type="scientific">Williamsia herbipolensis</name>
    <dbReference type="NCBI Taxonomy" id="1603258"/>
    <lineage>
        <taxon>Bacteria</taxon>
        <taxon>Bacillati</taxon>
        <taxon>Actinomycetota</taxon>
        <taxon>Actinomycetes</taxon>
        <taxon>Mycobacteriales</taxon>
        <taxon>Nocardiaceae</taxon>
        <taxon>Williamsia</taxon>
    </lineage>
</organism>
<dbReference type="GO" id="GO:0006552">
    <property type="term" value="P:L-leucine catabolic process"/>
    <property type="evidence" value="ECO:0007669"/>
    <property type="project" value="TreeGrafter"/>
</dbReference>
<reference evidence="4 5" key="1">
    <citation type="submission" date="2022-10" db="EMBL/GenBank/DDBJ databases">
        <title>The complete genomes of actinobacterial strains from the NBC collection.</title>
        <authorList>
            <person name="Joergensen T.S."/>
            <person name="Alvarez Arevalo M."/>
            <person name="Sterndorff E.B."/>
            <person name="Faurdal D."/>
            <person name="Vuksanovic O."/>
            <person name="Mourched A.-S."/>
            <person name="Charusanti P."/>
            <person name="Shaw S."/>
            <person name="Blin K."/>
            <person name="Weber T."/>
        </authorList>
    </citation>
    <scope>NUCLEOTIDE SEQUENCE [LARGE SCALE GENOMIC DNA]</scope>
    <source>
        <strain evidence="4 5">NBC_00319</strain>
    </source>
</reference>
<evidence type="ECO:0000259" key="3">
    <source>
        <dbReference type="Pfam" id="PF08028"/>
    </source>
</evidence>
<keyword evidence="1 4" id="KW-0560">Oxidoreductase</keyword>
<dbReference type="PANTHER" id="PTHR43884">
    <property type="entry name" value="ACYL-COA DEHYDROGENASE"/>
    <property type="match status" value="1"/>
</dbReference>